<dbReference type="EC" id="1.1.1.23" evidence="6"/>
<keyword evidence="6" id="KW-0368">Histidine biosynthesis</keyword>
<evidence type="ECO:0000256" key="11">
    <source>
        <dbReference type="RuleBase" id="RU004175"/>
    </source>
</evidence>
<dbReference type="GO" id="GO:0004399">
    <property type="term" value="F:histidinol dehydrogenase activity"/>
    <property type="evidence" value="ECO:0007669"/>
    <property type="project" value="UniProtKB-UniRule"/>
</dbReference>
<dbReference type="InterPro" id="IPR016161">
    <property type="entry name" value="Ald_DH/histidinol_DH"/>
</dbReference>
<proteinExistence type="inferred from homology"/>
<dbReference type="PANTHER" id="PTHR21256:SF2">
    <property type="entry name" value="HISTIDINE BIOSYNTHESIS TRIFUNCTIONAL PROTEIN"/>
    <property type="match status" value="1"/>
</dbReference>
<evidence type="ECO:0000256" key="5">
    <source>
        <dbReference type="ARBA" id="ARBA00023002"/>
    </source>
</evidence>
<keyword evidence="6 8" id="KW-0520">NAD</keyword>
<dbReference type="OrthoDB" id="36308at2157"/>
<comment type="cofactor">
    <cofactor evidence="10">
        <name>Zn(2+)</name>
        <dbReference type="ChEBI" id="CHEBI:29105"/>
    </cofactor>
    <text evidence="10">Binds 1 zinc ion per subunit.</text>
</comment>
<keyword evidence="5 6" id="KW-0560">Oxidoreductase</keyword>
<feature type="binding site" evidence="9">
    <location>
        <position position="296"/>
    </location>
    <ligand>
        <name>substrate</name>
    </ligand>
</feature>
<feature type="binding site" evidence="9">
    <location>
        <position position="386"/>
    </location>
    <ligand>
        <name>substrate</name>
    </ligand>
</feature>
<dbReference type="NCBIfam" id="TIGR00069">
    <property type="entry name" value="hisD"/>
    <property type="match status" value="1"/>
</dbReference>
<evidence type="ECO:0000256" key="9">
    <source>
        <dbReference type="PIRSR" id="PIRSR000099-3"/>
    </source>
</evidence>
<dbReference type="PROSITE" id="PS00611">
    <property type="entry name" value="HISOL_DEHYDROGENASE"/>
    <property type="match status" value="1"/>
</dbReference>
<feature type="binding site" evidence="9">
    <location>
        <position position="242"/>
    </location>
    <ligand>
        <name>substrate</name>
    </ligand>
</feature>
<dbReference type="PANTHER" id="PTHR21256">
    <property type="entry name" value="HISTIDINOL DEHYDROGENASE HDH"/>
    <property type="match status" value="1"/>
</dbReference>
<evidence type="ECO:0000256" key="7">
    <source>
        <dbReference type="PIRSR" id="PIRSR000099-1"/>
    </source>
</evidence>
<comment type="pathway">
    <text evidence="6">Amino-acid biosynthesis; L-histidine biosynthesis; L-histidine from 5-phospho-alpha-D-ribose 1-diphosphate: step 9/9.</text>
</comment>
<dbReference type="GO" id="GO:0005737">
    <property type="term" value="C:cytoplasm"/>
    <property type="evidence" value="ECO:0007669"/>
    <property type="project" value="TreeGrafter"/>
</dbReference>
<name>A0A6N0NVZ6_9CREN</name>
<dbReference type="SUPFAM" id="SSF53720">
    <property type="entry name" value="ALDH-like"/>
    <property type="match status" value="1"/>
</dbReference>
<evidence type="ECO:0000256" key="3">
    <source>
        <dbReference type="ARBA" id="ARBA00022723"/>
    </source>
</evidence>
<keyword evidence="4 10" id="KW-0862">Zinc</keyword>
<feature type="binding site" evidence="10">
    <location>
        <position position="245"/>
    </location>
    <ligand>
        <name>Zn(2+)</name>
        <dbReference type="ChEBI" id="CHEBI:29105"/>
    </ligand>
</feature>
<dbReference type="Pfam" id="PF00815">
    <property type="entry name" value="Histidinol_dh"/>
    <property type="match status" value="1"/>
</dbReference>
<dbReference type="InterPro" id="IPR012131">
    <property type="entry name" value="Hstdl_DH"/>
</dbReference>
<dbReference type="GeneID" id="55640930"/>
<feature type="active site" description="Proton acceptor" evidence="7">
    <location>
        <position position="296"/>
    </location>
</feature>
<feature type="binding site" evidence="9">
    <location>
        <position position="328"/>
    </location>
    <ligand>
        <name>substrate</name>
    </ligand>
</feature>
<evidence type="ECO:0000256" key="8">
    <source>
        <dbReference type="PIRSR" id="PIRSR000099-2"/>
    </source>
</evidence>
<dbReference type="Proteomes" id="UP000509301">
    <property type="component" value="Chromosome"/>
</dbReference>
<comment type="similarity">
    <text evidence="1 6 11">Belongs to the histidinol dehydrogenase family.</text>
</comment>
<feature type="binding site" evidence="10">
    <location>
        <position position="242"/>
    </location>
    <ligand>
        <name>Zn(2+)</name>
        <dbReference type="ChEBI" id="CHEBI:29105"/>
    </ligand>
</feature>
<feature type="binding site" evidence="10">
    <location>
        <position position="328"/>
    </location>
    <ligand>
        <name>Zn(2+)</name>
        <dbReference type="ChEBI" id="CHEBI:29105"/>
    </ligand>
</feature>
<feature type="binding site" evidence="9">
    <location>
        <position position="220"/>
    </location>
    <ligand>
        <name>substrate</name>
    </ligand>
</feature>
<dbReference type="InterPro" id="IPR022695">
    <property type="entry name" value="Histidinol_DH_monofunct"/>
</dbReference>
<evidence type="ECO:0000256" key="10">
    <source>
        <dbReference type="PIRSR" id="PIRSR000099-4"/>
    </source>
</evidence>
<evidence type="ECO:0000313" key="12">
    <source>
        <dbReference type="EMBL" id="QKQ99537.1"/>
    </source>
</evidence>
<accession>A0A6N0NVZ6</accession>
<sequence>MIRRELPKRRVQSFSDVLDRVREIINRVRVGGDQALRELTLQIDGVKLDRLVLEDSYIKERSEVLDPKVKEAIDNVWLQLTSFHDLIKPPNLGGGSEGVEYGIIWKPIRKLGIYVPGGKKAYPSSLMMAGIPAKIAGVKEIFVSTPTRGDLDPAIAYIAQKLQVKNVYPIGGAQAIAAMAYGTESVKAVDKIVGPGNVYVQGAKFLVSSDVGIDAIEGPTELVIIADENANPKNVALDLMAQGEHGSSSMLVLISNSAELLNEVSNLLQGDNEFYLVKVSSLEEGIQIANELAPEHLSLYTSRARELLARVENAGAITLGNTPPALIDYSAGPDHILPTNGWARFKGGLTVFDFLKGISYVRAERISESLVKSAEIIARYEGFNVHANSVGVRYE</sequence>
<evidence type="ECO:0000256" key="4">
    <source>
        <dbReference type="ARBA" id="ARBA00022833"/>
    </source>
</evidence>
<dbReference type="RefSeq" id="WP_174629549.1">
    <property type="nucleotide sequence ID" value="NZ_CP049074.1"/>
</dbReference>
<feature type="binding site" evidence="9">
    <location>
        <position position="381"/>
    </location>
    <ligand>
        <name>substrate</name>
    </ligand>
</feature>
<feature type="binding site" evidence="8">
    <location>
        <position position="197"/>
    </location>
    <ligand>
        <name>NAD(+)</name>
        <dbReference type="ChEBI" id="CHEBI:57540"/>
    </ligand>
</feature>
<dbReference type="KEGG" id="mten:GWK48_03235"/>
<keyword evidence="6" id="KW-0028">Amino-acid biosynthesis</keyword>
<dbReference type="EMBL" id="CP049074">
    <property type="protein sequence ID" value="QKQ99537.1"/>
    <property type="molecule type" value="Genomic_DNA"/>
</dbReference>
<dbReference type="Gene3D" id="3.40.50.1980">
    <property type="entry name" value="Nitrogenase molybdenum iron protein domain"/>
    <property type="match status" value="2"/>
</dbReference>
<gene>
    <name evidence="12" type="primary">hisD</name>
    <name evidence="12" type="ORF">GWK48_03235</name>
</gene>
<keyword evidence="13" id="KW-1185">Reference proteome</keyword>
<keyword evidence="3 10" id="KW-0479">Metal-binding</keyword>
<dbReference type="PIRSF" id="PIRSF000099">
    <property type="entry name" value="Histidinol_dh"/>
    <property type="match status" value="1"/>
</dbReference>
<dbReference type="GO" id="GO:0046872">
    <property type="term" value="F:metal ion binding"/>
    <property type="evidence" value="ECO:0007669"/>
    <property type="project" value="UniProtKB-KW"/>
</dbReference>
<reference evidence="12 13" key="1">
    <citation type="submission" date="2020-02" db="EMBL/GenBank/DDBJ databases">
        <title>Comparative genome analysis reveals the metabolism and evolution of the thermophilic archaeal genus Metallosphaera.</title>
        <authorList>
            <person name="Jiang C."/>
        </authorList>
    </citation>
    <scope>NUCLEOTIDE SEQUENCE [LARGE SCALE GENOMIC DNA]</scope>
    <source>
        <strain evidence="12 13">Ric-A</strain>
    </source>
</reference>
<feature type="binding site" evidence="8">
    <location>
        <position position="114"/>
    </location>
    <ligand>
        <name>NAD(+)</name>
        <dbReference type="ChEBI" id="CHEBI:57540"/>
    </ligand>
</feature>
<feature type="binding site" evidence="8">
    <location>
        <position position="174"/>
    </location>
    <ligand>
        <name>NAD(+)</name>
        <dbReference type="ChEBI" id="CHEBI:57540"/>
    </ligand>
</feature>
<dbReference type="InterPro" id="IPR001692">
    <property type="entry name" value="Histidinol_DH_CS"/>
</dbReference>
<feature type="binding site" evidence="9">
    <location>
        <position position="245"/>
    </location>
    <ligand>
        <name>substrate</name>
    </ligand>
</feature>
<organism evidence="12 13">
    <name type="scientific">Metallosphaera tengchongensis</name>
    <dbReference type="NCBI Taxonomy" id="1532350"/>
    <lineage>
        <taxon>Archaea</taxon>
        <taxon>Thermoproteota</taxon>
        <taxon>Thermoprotei</taxon>
        <taxon>Sulfolobales</taxon>
        <taxon>Sulfolobaceae</taxon>
        <taxon>Metallosphaera</taxon>
    </lineage>
</organism>
<comment type="catalytic activity">
    <reaction evidence="6">
        <text>L-histidinol + 2 NAD(+) + H2O = L-histidine + 2 NADH + 3 H(+)</text>
        <dbReference type="Rhea" id="RHEA:20641"/>
        <dbReference type="ChEBI" id="CHEBI:15377"/>
        <dbReference type="ChEBI" id="CHEBI:15378"/>
        <dbReference type="ChEBI" id="CHEBI:57540"/>
        <dbReference type="ChEBI" id="CHEBI:57595"/>
        <dbReference type="ChEBI" id="CHEBI:57699"/>
        <dbReference type="ChEBI" id="CHEBI:57945"/>
        <dbReference type="EC" id="1.1.1.23"/>
    </reaction>
</comment>
<dbReference type="PRINTS" id="PR00083">
    <property type="entry name" value="HOLDHDRGNASE"/>
</dbReference>
<dbReference type="GO" id="GO:0051287">
    <property type="term" value="F:NAD binding"/>
    <property type="evidence" value="ECO:0007669"/>
    <property type="project" value="InterPro"/>
</dbReference>
<dbReference type="Gene3D" id="1.20.5.1300">
    <property type="match status" value="1"/>
</dbReference>
<evidence type="ECO:0000256" key="6">
    <source>
        <dbReference type="PIRNR" id="PIRNR000099"/>
    </source>
</evidence>
<dbReference type="UniPathway" id="UPA00031">
    <property type="reaction ID" value="UER00014"/>
</dbReference>
<protein>
    <recommendedName>
        <fullName evidence="2 6">Histidinol dehydrogenase</fullName>
        <shortName evidence="6">HDH</shortName>
        <ecNumber evidence="6">1.1.1.23</ecNumber>
    </recommendedName>
</protein>
<dbReference type="GO" id="GO:0000105">
    <property type="term" value="P:L-histidine biosynthetic process"/>
    <property type="evidence" value="ECO:0007669"/>
    <property type="project" value="UniProtKB-UniRule"/>
</dbReference>
<dbReference type="AlphaFoldDB" id="A0A6N0NVZ6"/>
<comment type="function">
    <text evidence="6">Catalyzes the sequential NAD-dependent oxidations of L-histidinol to L-histidinaldehyde and then to L-histidine.</text>
</comment>
<evidence type="ECO:0000256" key="1">
    <source>
        <dbReference type="ARBA" id="ARBA00010178"/>
    </source>
</evidence>
<feature type="active site" description="Proton acceptor" evidence="7">
    <location>
        <position position="295"/>
    </location>
</feature>
<evidence type="ECO:0000313" key="13">
    <source>
        <dbReference type="Proteomes" id="UP000509301"/>
    </source>
</evidence>
<feature type="binding site" evidence="10">
    <location>
        <position position="386"/>
    </location>
    <ligand>
        <name>Zn(2+)</name>
        <dbReference type="ChEBI" id="CHEBI:29105"/>
    </ligand>
</feature>
<evidence type="ECO:0000256" key="2">
    <source>
        <dbReference type="ARBA" id="ARBA00016531"/>
    </source>
</evidence>
<dbReference type="CDD" id="cd06572">
    <property type="entry name" value="Histidinol_dh"/>
    <property type="match status" value="1"/>
</dbReference>